<protein>
    <submittedName>
        <fullName evidence="3">SIS domain-containing protein</fullName>
        <ecNumber evidence="3">3.5.-.-</ecNumber>
    </submittedName>
</protein>
<dbReference type="Proteomes" id="UP001596158">
    <property type="component" value="Unassembled WGS sequence"/>
</dbReference>
<evidence type="ECO:0000256" key="1">
    <source>
        <dbReference type="ARBA" id="ARBA00022737"/>
    </source>
</evidence>
<dbReference type="EMBL" id="JBHSSG010000013">
    <property type="protein sequence ID" value="MFC6179310.1"/>
    <property type="molecule type" value="Genomic_DNA"/>
</dbReference>
<dbReference type="InterPro" id="IPR046348">
    <property type="entry name" value="SIS_dom_sf"/>
</dbReference>
<accession>A0ABW1RUY4</accession>
<dbReference type="Gene3D" id="3.40.50.10490">
    <property type="entry name" value="Glucose-6-phosphate isomerase like protein, domain 1"/>
    <property type="match status" value="2"/>
</dbReference>
<organism evidence="3 4">
    <name type="scientific">Weissella sagaensis</name>
    <dbReference type="NCBI Taxonomy" id="2559928"/>
    <lineage>
        <taxon>Bacteria</taxon>
        <taxon>Bacillati</taxon>
        <taxon>Bacillota</taxon>
        <taxon>Bacilli</taxon>
        <taxon>Lactobacillales</taxon>
        <taxon>Lactobacillaceae</taxon>
        <taxon>Weissella</taxon>
    </lineage>
</organism>
<comment type="caution">
    <text evidence="3">The sequence shown here is derived from an EMBL/GenBank/DDBJ whole genome shotgun (WGS) entry which is preliminary data.</text>
</comment>
<dbReference type="GO" id="GO:0016787">
    <property type="term" value="F:hydrolase activity"/>
    <property type="evidence" value="ECO:0007669"/>
    <property type="project" value="UniProtKB-KW"/>
</dbReference>
<dbReference type="PANTHER" id="PTHR10937:SF17">
    <property type="entry name" value="GLUCOSAMINE-FRUCTOSE-6-PHOSPHATE AMINOTRANSFERASE"/>
    <property type="match status" value="1"/>
</dbReference>
<feature type="domain" description="SIS" evidence="2">
    <location>
        <begin position="26"/>
        <end position="168"/>
    </location>
</feature>
<evidence type="ECO:0000313" key="3">
    <source>
        <dbReference type="EMBL" id="MFC6179310.1"/>
    </source>
</evidence>
<dbReference type="InterPro" id="IPR035466">
    <property type="entry name" value="GlmS/AgaS_SIS"/>
</dbReference>
<dbReference type="PROSITE" id="PS51464">
    <property type="entry name" value="SIS"/>
    <property type="match status" value="1"/>
</dbReference>
<dbReference type="CDD" id="cd05008">
    <property type="entry name" value="SIS_GlmS_GlmD_1"/>
    <property type="match status" value="1"/>
</dbReference>
<sequence length="356" mass="39679">MKSIEDYVNLEPSFYQGVLDHYDDLFVSTVKDVEVTKIDNIVIYATGSSSNAAYGALPFMSKVLGLPVQIQEPSISGNYLMNVSENSLSIAISQGGHSYSVVELVQRLQQAGHVVFSLTSELDSPLAEISDHVLSMGMPVEEMPYVSAGYSVVILDLILISLTIARQKGQLSEKEIKDYLQQIDQIVEALPSIISKSTEWVTKQLSIFSNAKRLSFVGYGATYGVAREGETKITEAVRISAWGKELEEYMHGPYLGLNNEDIVIFIEPNGKLAERSGLLKKFLNQHIQHVYTIYANHNQSLLEHDLELDLEIDELLASLFMTIPVHLLAYRLSQEKGIDLQHSAYPDFDKITSSKI</sequence>
<evidence type="ECO:0000259" key="2">
    <source>
        <dbReference type="PROSITE" id="PS51464"/>
    </source>
</evidence>
<dbReference type="Pfam" id="PF01380">
    <property type="entry name" value="SIS"/>
    <property type="match status" value="2"/>
</dbReference>
<dbReference type="PANTHER" id="PTHR10937">
    <property type="entry name" value="GLUCOSAMINE--FRUCTOSE-6-PHOSPHATE AMINOTRANSFERASE, ISOMERIZING"/>
    <property type="match status" value="1"/>
</dbReference>
<dbReference type="EC" id="3.5.-.-" evidence="3"/>
<evidence type="ECO:0000313" key="4">
    <source>
        <dbReference type="Proteomes" id="UP001596158"/>
    </source>
</evidence>
<keyword evidence="4" id="KW-1185">Reference proteome</keyword>
<proteinExistence type="predicted"/>
<reference evidence="4" key="1">
    <citation type="journal article" date="2019" name="Int. J. Syst. Evol. Microbiol.">
        <title>The Global Catalogue of Microorganisms (GCM) 10K type strain sequencing project: providing services to taxonomists for standard genome sequencing and annotation.</title>
        <authorList>
            <consortium name="The Broad Institute Genomics Platform"/>
            <consortium name="The Broad Institute Genome Sequencing Center for Infectious Disease"/>
            <person name="Wu L."/>
            <person name="Ma J."/>
        </authorList>
    </citation>
    <scope>NUCLEOTIDE SEQUENCE [LARGE SCALE GENOMIC DNA]</scope>
    <source>
        <strain evidence="4">CCM 8924</strain>
    </source>
</reference>
<gene>
    <name evidence="3" type="ORF">ACFQGR_07975</name>
</gene>
<keyword evidence="3" id="KW-0378">Hydrolase</keyword>
<dbReference type="RefSeq" id="WP_137600364.1">
    <property type="nucleotide sequence ID" value="NZ_BJDT01000001.1"/>
</dbReference>
<dbReference type="InterPro" id="IPR035490">
    <property type="entry name" value="GlmS/FrlB_SIS"/>
</dbReference>
<name>A0ABW1RUY4_9LACO</name>
<dbReference type="InterPro" id="IPR001347">
    <property type="entry name" value="SIS_dom"/>
</dbReference>
<dbReference type="SUPFAM" id="SSF53697">
    <property type="entry name" value="SIS domain"/>
    <property type="match status" value="1"/>
</dbReference>
<keyword evidence="1" id="KW-0677">Repeat</keyword>
<dbReference type="CDD" id="cd05009">
    <property type="entry name" value="SIS_GlmS_GlmD_2"/>
    <property type="match status" value="1"/>
</dbReference>